<evidence type="ECO:0008006" key="3">
    <source>
        <dbReference type="Google" id="ProtNLM"/>
    </source>
</evidence>
<evidence type="ECO:0000313" key="1">
    <source>
        <dbReference type="EnsemblProtists" id="HpaP805725"/>
    </source>
</evidence>
<dbReference type="PANTHER" id="PTHR12897:SF4">
    <property type="entry name" value="REGULATOR OF MON1-CCZ1 COMPLEX"/>
    <property type="match status" value="1"/>
</dbReference>
<dbReference type="VEuPathDB" id="FungiDB:HpaG805725"/>
<reference evidence="2" key="1">
    <citation type="journal article" date="2010" name="Science">
        <title>Signatures of adaptation to obligate biotrophy in the Hyaloperonospora arabidopsidis genome.</title>
        <authorList>
            <person name="Baxter L."/>
            <person name="Tripathy S."/>
            <person name="Ishaque N."/>
            <person name="Boot N."/>
            <person name="Cabral A."/>
            <person name="Kemen E."/>
            <person name="Thines M."/>
            <person name="Ah-Fong A."/>
            <person name="Anderson R."/>
            <person name="Badejoko W."/>
            <person name="Bittner-Eddy P."/>
            <person name="Boore J.L."/>
            <person name="Chibucos M.C."/>
            <person name="Coates M."/>
            <person name="Dehal P."/>
            <person name="Delehaunty K."/>
            <person name="Dong S."/>
            <person name="Downton P."/>
            <person name="Dumas B."/>
            <person name="Fabro G."/>
            <person name="Fronick C."/>
            <person name="Fuerstenberg S.I."/>
            <person name="Fulton L."/>
            <person name="Gaulin E."/>
            <person name="Govers F."/>
            <person name="Hughes L."/>
            <person name="Humphray S."/>
            <person name="Jiang R.H."/>
            <person name="Judelson H."/>
            <person name="Kamoun S."/>
            <person name="Kyung K."/>
            <person name="Meijer H."/>
            <person name="Minx P."/>
            <person name="Morris P."/>
            <person name="Nelson J."/>
            <person name="Phuntumart V."/>
            <person name="Qutob D."/>
            <person name="Rehmany A."/>
            <person name="Rougon-Cardoso A."/>
            <person name="Ryden P."/>
            <person name="Torto-Alalibo T."/>
            <person name="Studholme D."/>
            <person name="Wang Y."/>
            <person name="Win J."/>
            <person name="Wood J."/>
            <person name="Clifton S.W."/>
            <person name="Rogers J."/>
            <person name="Van den Ackerveken G."/>
            <person name="Jones J.D."/>
            <person name="McDowell J.M."/>
            <person name="Beynon J."/>
            <person name="Tyler B.M."/>
        </authorList>
    </citation>
    <scope>NUCLEOTIDE SEQUENCE [LARGE SCALE GENOMIC DNA]</scope>
    <source>
        <strain evidence="2">Emoy2</strain>
    </source>
</reference>
<dbReference type="InterPro" id="IPR040371">
    <property type="entry name" value="RMC1"/>
</dbReference>
<dbReference type="Proteomes" id="UP000011713">
    <property type="component" value="Unassembled WGS sequence"/>
</dbReference>
<dbReference type="AlphaFoldDB" id="M4BH49"/>
<dbReference type="PANTHER" id="PTHR12897">
    <property type="entry name" value="COLON CANCER-ASSOCIATED PROTEIN MIC1"/>
    <property type="match status" value="1"/>
</dbReference>
<proteinExistence type="predicted"/>
<name>M4BH49_HYAAE</name>
<protein>
    <recommendedName>
        <fullName evidence="3">Mic1 domain-containing protein</fullName>
    </recommendedName>
</protein>
<dbReference type="GO" id="GO:0010506">
    <property type="term" value="P:regulation of autophagy"/>
    <property type="evidence" value="ECO:0007669"/>
    <property type="project" value="InterPro"/>
</dbReference>
<dbReference type="EMBL" id="JH598254">
    <property type="status" value="NOT_ANNOTATED_CDS"/>
    <property type="molecule type" value="Genomic_DNA"/>
</dbReference>
<evidence type="ECO:0000313" key="2">
    <source>
        <dbReference type="Proteomes" id="UP000011713"/>
    </source>
</evidence>
<dbReference type="STRING" id="559515.M4BH49"/>
<dbReference type="GO" id="GO:0035658">
    <property type="term" value="C:Mon1-Ccz1 complex"/>
    <property type="evidence" value="ECO:0007669"/>
    <property type="project" value="InterPro"/>
</dbReference>
<reference evidence="1" key="2">
    <citation type="submission" date="2015-06" db="UniProtKB">
        <authorList>
            <consortium name="EnsemblProtists"/>
        </authorList>
    </citation>
    <scope>IDENTIFICATION</scope>
    <source>
        <strain evidence="1">Emoy2</strain>
    </source>
</reference>
<dbReference type="eggNOG" id="KOG2377">
    <property type="taxonomic scope" value="Eukaryota"/>
</dbReference>
<sequence>MLPLDASLDSVAAATSVSRASRNLKTLYNFNDPEASHSHQDSIQQQSRLMQIMLMQLSVDSQFLAIQHSDIEVQVLHRATRTSYWVLCSSRTGNRIMNGGVIWSAHQYKTSSLQSLFLVTKFGLEHHYVSCKHHSCVLHKTVGLYAHNFWYAASHGVLLLSTGSRANEIVPLLVNGENVEKLPKLVFATSVNKQDLRLVALYGSVYVVYNDPSSTKLLLYLVGRTKVLCVRSFNLMLPPGTALEYSVVDNLLVCHSLEFNVSLFFDIKCETTMSDPFAAPLPISLSPPCIAWDKKSKTALARAAVDILNKFDDSDLHVARAGQENEPPSCSLTSELKIRRAPSVKDIDLPSSTGDVLNLFSSILSPPASQLAKQESARQHQRTIPTVNAEQTLVTDHEAAVAQFSQWHFHAPNFMQRSCSSSGVKQVEIRVLQLNLAGICKTCEHYQEIVPFLLRRDDCDLAKILVLKLVRNYIVEQQASLYTIARMLSPVQTTSGNDRRNKVW</sequence>
<dbReference type="EnsemblProtists" id="HpaT805725">
    <property type="protein sequence ID" value="HpaP805725"/>
    <property type="gene ID" value="HpaG805725"/>
</dbReference>
<dbReference type="InParanoid" id="M4BH49"/>
<dbReference type="GO" id="GO:0005765">
    <property type="term" value="C:lysosomal membrane"/>
    <property type="evidence" value="ECO:0007669"/>
    <property type="project" value="TreeGrafter"/>
</dbReference>
<dbReference type="HOGENOM" id="CLU_020291_0_0_1"/>
<dbReference type="GO" id="GO:0031902">
    <property type="term" value="C:late endosome membrane"/>
    <property type="evidence" value="ECO:0007669"/>
    <property type="project" value="TreeGrafter"/>
</dbReference>
<organism evidence="1 2">
    <name type="scientific">Hyaloperonospora arabidopsidis (strain Emoy2)</name>
    <name type="common">Downy mildew agent</name>
    <name type="synonym">Peronospora arabidopsidis</name>
    <dbReference type="NCBI Taxonomy" id="559515"/>
    <lineage>
        <taxon>Eukaryota</taxon>
        <taxon>Sar</taxon>
        <taxon>Stramenopiles</taxon>
        <taxon>Oomycota</taxon>
        <taxon>Peronosporomycetes</taxon>
        <taxon>Peronosporales</taxon>
        <taxon>Peronosporaceae</taxon>
        <taxon>Hyaloperonospora</taxon>
    </lineage>
</organism>
<accession>M4BH49</accession>
<keyword evidence="2" id="KW-1185">Reference proteome</keyword>